<organism evidence="5 6">
    <name type="scientific">Allomyces macrogynus (strain ATCC 38327)</name>
    <name type="common">Allomyces javanicus var. macrogynus</name>
    <dbReference type="NCBI Taxonomy" id="578462"/>
    <lineage>
        <taxon>Eukaryota</taxon>
        <taxon>Fungi</taxon>
        <taxon>Fungi incertae sedis</taxon>
        <taxon>Blastocladiomycota</taxon>
        <taxon>Blastocladiomycetes</taxon>
        <taxon>Blastocladiales</taxon>
        <taxon>Blastocladiaceae</taxon>
        <taxon>Allomyces</taxon>
    </lineage>
</organism>
<dbReference type="HAMAP" id="MF_00235">
    <property type="entry name" value="Adenylate_kinase_Adk"/>
    <property type="match status" value="3"/>
</dbReference>
<dbReference type="PRINTS" id="PR00094">
    <property type="entry name" value="ADENYLTKNASE"/>
</dbReference>
<feature type="region of interest" description="Disordered" evidence="4">
    <location>
        <begin position="1"/>
        <end position="39"/>
    </location>
</feature>
<dbReference type="Gene3D" id="3.40.50.300">
    <property type="entry name" value="P-loop containing nucleotide triphosphate hydrolases"/>
    <property type="match status" value="3"/>
</dbReference>
<dbReference type="GO" id="GO:0019205">
    <property type="term" value="F:nucleobase-containing compound kinase activity"/>
    <property type="evidence" value="ECO:0007669"/>
    <property type="project" value="InterPro"/>
</dbReference>
<reference evidence="6" key="2">
    <citation type="submission" date="2009-11" db="EMBL/GenBank/DDBJ databases">
        <title>The Genome Sequence of Allomyces macrogynus strain ATCC 38327.</title>
        <authorList>
            <consortium name="The Broad Institute Genome Sequencing Platform"/>
            <person name="Russ C."/>
            <person name="Cuomo C."/>
            <person name="Shea T."/>
            <person name="Young S.K."/>
            <person name="Zeng Q."/>
            <person name="Koehrsen M."/>
            <person name="Haas B."/>
            <person name="Borodovsky M."/>
            <person name="Guigo R."/>
            <person name="Alvarado L."/>
            <person name="Berlin A."/>
            <person name="Borenstein D."/>
            <person name="Chen Z."/>
            <person name="Engels R."/>
            <person name="Freedman E."/>
            <person name="Gellesch M."/>
            <person name="Goldberg J."/>
            <person name="Griggs A."/>
            <person name="Gujja S."/>
            <person name="Heiman D."/>
            <person name="Hepburn T."/>
            <person name="Howarth C."/>
            <person name="Jen D."/>
            <person name="Larson L."/>
            <person name="Lewis B."/>
            <person name="Mehta T."/>
            <person name="Park D."/>
            <person name="Pearson M."/>
            <person name="Roberts A."/>
            <person name="Saif S."/>
            <person name="Shenoy N."/>
            <person name="Sisk P."/>
            <person name="Stolte C."/>
            <person name="Sykes S."/>
            <person name="Walk T."/>
            <person name="White J."/>
            <person name="Yandava C."/>
            <person name="Burger G."/>
            <person name="Gray M.W."/>
            <person name="Holland P.W.H."/>
            <person name="King N."/>
            <person name="Lang F.B.F."/>
            <person name="Roger A.J."/>
            <person name="Ruiz-Trillo I."/>
            <person name="Lander E."/>
            <person name="Nusbaum C."/>
        </authorList>
    </citation>
    <scope>NUCLEOTIDE SEQUENCE [LARGE SCALE GENOMIC DNA]</scope>
    <source>
        <strain evidence="6">ATCC 38327</strain>
    </source>
</reference>
<dbReference type="eggNOG" id="KOG3079">
    <property type="taxonomic scope" value="Eukaryota"/>
</dbReference>
<feature type="compositionally biased region" description="Pro residues" evidence="4">
    <location>
        <begin position="8"/>
        <end position="19"/>
    </location>
</feature>
<proteinExistence type="inferred from homology"/>
<keyword evidence="3" id="KW-0418">Kinase</keyword>
<keyword evidence="6" id="KW-1185">Reference proteome</keyword>
<evidence type="ECO:0000313" key="6">
    <source>
        <dbReference type="Proteomes" id="UP000054350"/>
    </source>
</evidence>
<keyword evidence="2" id="KW-0547">Nucleotide-binding</keyword>
<dbReference type="SUPFAM" id="SSF52540">
    <property type="entry name" value="P-loop containing nucleoside triphosphate hydrolases"/>
    <property type="match status" value="3"/>
</dbReference>
<dbReference type="CDD" id="cd01428">
    <property type="entry name" value="ADK"/>
    <property type="match status" value="3"/>
</dbReference>
<dbReference type="AlphaFoldDB" id="A0A0L0SM52"/>
<dbReference type="GO" id="GO:0005524">
    <property type="term" value="F:ATP binding"/>
    <property type="evidence" value="ECO:0007669"/>
    <property type="project" value="InterPro"/>
</dbReference>
<feature type="region of interest" description="Disordered" evidence="4">
    <location>
        <begin position="84"/>
        <end position="103"/>
    </location>
</feature>
<dbReference type="InterPro" id="IPR027417">
    <property type="entry name" value="P-loop_NTPase"/>
</dbReference>
<gene>
    <name evidence="5" type="ORF">AMAG_08579</name>
</gene>
<dbReference type="VEuPathDB" id="FungiDB:AMAG_08579"/>
<dbReference type="STRING" id="578462.A0A0L0SM52"/>
<dbReference type="GO" id="GO:0006139">
    <property type="term" value="P:nucleobase-containing compound metabolic process"/>
    <property type="evidence" value="ECO:0007669"/>
    <property type="project" value="InterPro"/>
</dbReference>
<name>A0A0L0SM52_ALLM3</name>
<keyword evidence="1" id="KW-0808">Transferase</keyword>
<dbReference type="PANTHER" id="PTHR23359">
    <property type="entry name" value="NUCLEOTIDE KINASE"/>
    <property type="match status" value="1"/>
</dbReference>
<dbReference type="Proteomes" id="UP000054350">
    <property type="component" value="Unassembled WGS sequence"/>
</dbReference>
<sequence>MHRNARPAPVPPPAGPAAPMPVRHAPTTSTTNGANGGTVAWDDFVPHRVGMVRAGRGKVALPTRTGRVDPKHHVEPLAIVGHGMGPQPSSPTKAPRTPLPPVAARVASPTRGAFDLGGRKLIFVLGGPGSGKGTQCARIAVELNLTHLSAGDLLRAEVARGTPLGAELNKLMAEGQLVPMAVTIDLLRSAMSASPGSAGFLIDGFPRELDQGLAFESALSLTPDAVLFFDCPLPVLEQRLLKRGETSGRADDNLASIQKRFRTFETQSMPVVMHYKAQGKVVWVSSAHAVETVYAMTRGMLMQHFPQWVPEPGLKLDGRPLVFVLGGPGSGKGTQCAIIREQYALSHLSVGDLLRAEVSSGSELGTTINGYIKDGQIVPMEVTLRLVKQAIDRDVSGSHGFLIDGFPREIGQAVDWERKMCIPSLVLFYDCPLALLEQRLLKRGETSGRADDNLESIKKRFRTFQETSMPVVEYYKVLGKVAEISSDATVAEVLHKTQDALAQHLPQLKPLTFKSVVFVLGGPGCGKGTQCAQLVEKLRYVHLSTGDLLRAEVAAGSAIGKQAEAIMKDGGMVPMDLIRSLLLQAMRAKPDAPGYLVDGYPRTLEQAKDIVLLVPPAHVLYFSCTPDTLVARLLKRGETSGRADDNAKSIRKRIETFQAATVPVVEFFAANGVLRDIDAARPIDAITRDTLAVFGAA</sequence>
<dbReference type="EMBL" id="GG745342">
    <property type="protein sequence ID" value="KNE63454.1"/>
    <property type="molecule type" value="Genomic_DNA"/>
</dbReference>
<evidence type="ECO:0000256" key="1">
    <source>
        <dbReference type="ARBA" id="ARBA00022679"/>
    </source>
</evidence>
<evidence type="ECO:0000313" key="5">
    <source>
        <dbReference type="EMBL" id="KNE63454.1"/>
    </source>
</evidence>
<reference evidence="5 6" key="1">
    <citation type="submission" date="2009-11" db="EMBL/GenBank/DDBJ databases">
        <title>Annotation of Allomyces macrogynus ATCC 38327.</title>
        <authorList>
            <consortium name="The Broad Institute Genome Sequencing Platform"/>
            <person name="Russ C."/>
            <person name="Cuomo C."/>
            <person name="Burger G."/>
            <person name="Gray M.W."/>
            <person name="Holland P.W.H."/>
            <person name="King N."/>
            <person name="Lang F.B.F."/>
            <person name="Roger A.J."/>
            <person name="Ruiz-Trillo I."/>
            <person name="Young S.K."/>
            <person name="Zeng Q."/>
            <person name="Gargeya S."/>
            <person name="Fitzgerald M."/>
            <person name="Haas B."/>
            <person name="Abouelleil A."/>
            <person name="Alvarado L."/>
            <person name="Arachchi H.M."/>
            <person name="Berlin A."/>
            <person name="Chapman S.B."/>
            <person name="Gearin G."/>
            <person name="Goldberg J."/>
            <person name="Griggs A."/>
            <person name="Gujja S."/>
            <person name="Hansen M."/>
            <person name="Heiman D."/>
            <person name="Howarth C."/>
            <person name="Larimer J."/>
            <person name="Lui A."/>
            <person name="MacDonald P.J.P."/>
            <person name="McCowen C."/>
            <person name="Montmayeur A."/>
            <person name="Murphy C."/>
            <person name="Neiman D."/>
            <person name="Pearson M."/>
            <person name="Priest M."/>
            <person name="Roberts A."/>
            <person name="Saif S."/>
            <person name="Shea T."/>
            <person name="Sisk P."/>
            <person name="Stolte C."/>
            <person name="Sykes S."/>
            <person name="Wortman J."/>
            <person name="Nusbaum C."/>
            <person name="Birren B."/>
        </authorList>
    </citation>
    <scope>NUCLEOTIDE SEQUENCE [LARGE SCALE GENOMIC DNA]</scope>
    <source>
        <strain evidence="5 6">ATCC 38327</strain>
    </source>
</reference>
<accession>A0A0L0SM52</accession>
<evidence type="ECO:0000256" key="2">
    <source>
        <dbReference type="ARBA" id="ARBA00022741"/>
    </source>
</evidence>
<dbReference type="OrthoDB" id="442176at2759"/>
<protein>
    <submittedName>
        <fullName evidence="5">Uncharacterized protein</fullName>
    </submittedName>
</protein>
<dbReference type="InterPro" id="IPR033690">
    <property type="entry name" value="Adenylat_kinase_CS"/>
</dbReference>
<evidence type="ECO:0000256" key="3">
    <source>
        <dbReference type="ARBA" id="ARBA00022777"/>
    </source>
</evidence>
<dbReference type="InterPro" id="IPR000850">
    <property type="entry name" value="Adenylat/UMP-CMP_kin"/>
</dbReference>
<evidence type="ECO:0000256" key="4">
    <source>
        <dbReference type="SAM" id="MobiDB-lite"/>
    </source>
</evidence>
<dbReference type="Pfam" id="PF00406">
    <property type="entry name" value="ADK"/>
    <property type="match status" value="3"/>
</dbReference>
<dbReference type="PROSITE" id="PS00113">
    <property type="entry name" value="ADENYLATE_KINASE"/>
    <property type="match status" value="3"/>
</dbReference>